<dbReference type="InterPro" id="IPR039425">
    <property type="entry name" value="RNA_pol_sigma-70-like"/>
</dbReference>
<evidence type="ECO:0000256" key="2">
    <source>
        <dbReference type="ARBA" id="ARBA00023015"/>
    </source>
</evidence>
<evidence type="ECO:0000256" key="1">
    <source>
        <dbReference type="ARBA" id="ARBA00010641"/>
    </source>
</evidence>
<keyword evidence="3" id="KW-0731">Sigma factor</keyword>
<dbReference type="InterPro" id="IPR007627">
    <property type="entry name" value="RNA_pol_sigma70_r2"/>
</dbReference>
<gene>
    <name evidence="7" type="ORF">NZD86_17905</name>
</gene>
<organism evidence="7 8">
    <name type="scientific">Alicyclobacillus dauci</name>
    <dbReference type="NCBI Taxonomy" id="1475485"/>
    <lineage>
        <taxon>Bacteria</taxon>
        <taxon>Bacillati</taxon>
        <taxon>Bacillota</taxon>
        <taxon>Bacilli</taxon>
        <taxon>Bacillales</taxon>
        <taxon>Alicyclobacillaceae</taxon>
        <taxon>Alicyclobacillus</taxon>
    </lineage>
</organism>
<keyword evidence="4" id="KW-0804">Transcription</keyword>
<dbReference type="Proteomes" id="UP001164803">
    <property type="component" value="Chromosome"/>
</dbReference>
<dbReference type="InterPro" id="IPR013324">
    <property type="entry name" value="RNA_pol_sigma_r3/r4-like"/>
</dbReference>
<dbReference type="Gene3D" id="1.10.10.10">
    <property type="entry name" value="Winged helix-like DNA-binding domain superfamily/Winged helix DNA-binding domain"/>
    <property type="match status" value="1"/>
</dbReference>
<evidence type="ECO:0000259" key="6">
    <source>
        <dbReference type="Pfam" id="PF08281"/>
    </source>
</evidence>
<dbReference type="InterPro" id="IPR036388">
    <property type="entry name" value="WH-like_DNA-bd_sf"/>
</dbReference>
<accession>A0ABY6Z0J1</accession>
<evidence type="ECO:0000256" key="3">
    <source>
        <dbReference type="ARBA" id="ARBA00023082"/>
    </source>
</evidence>
<dbReference type="EMBL" id="CP104064">
    <property type="protein sequence ID" value="WAH36103.1"/>
    <property type="molecule type" value="Genomic_DNA"/>
</dbReference>
<keyword evidence="2" id="KW-0805">Transcription regulation</keyword>
<evidence type="ECO:0000256" key="4">
    <source>
        <dbReference type="ARBA" id="ARBA00023163"/>
    </source>
</evidence>
<dbReference type="CDD" id="cd06171">
    <property type="entry name" value="Sigma70_r4"/>
    <property type="match status" value="1"/>
</dbReference>
<protein>
    <submittedName>
        <fullName evidence="7">RNA polymerase sigma factor</fullName>
    </submittedName>
</protein>
<dbReference type="SUPFAM" id="SSF88946">
    <property type="entry name" value="Sigma2 domain of RNA polymerase sigma factors"/>
    <property type="match status" value="1"/>
</dbReference>
<dbReference type="RefSeq" id="WP_268043410.1">
    <property type="nucleotide sequence ID" value="NZ_CP104064.1"/>
</dbReference>
<dbReference type="Pfam" id="PF08281">
    <property type="entry name" value="Sigma70_r4_2"/>
    <property type="match status" value="1"/>
</dbReference>
<sequence length="193" mass="22003">MNIHFRPADQLTLYQQTGHLTFNDSNEVISRVRGLVERHQNWLIHLASSYLGNIQSAEDCVQDVFLTALTKLDWRLSDTAVRNWLATCTVNRAKSILRSANVRRLTLMNGDDLANFGPTTDDTYASLDESGVLGHVMALPIKYREVIVLRYYHDLSMTDIAHILRISENTVKTRLRRGKKRLRQTLTHAGGDL</sequence>
<dbReference type="InterPro" id="IPR013325">
    <property type="entry name" value="RNA_pol_sigma_r2"/>
</dbReference>
<dbReference type="PANTHER" id="PTHR43133">
    <property type="entry name" value="RNA POLYMERASE ECF-TYPE SIGMA FACTO"/>
    <property type="match status" value="1"/>
</dbReference>
<keyword evidence="8" id="KW-1185">Reference proteome</keyword>
<proteinExistence type="inferred from homology"/>
<evidence type="ECO:0000313" key="8">
    <source>
        <dbReference type="Proteomes" id="UP001164803"/>
    </source>
</evidence>
<dbReference type="Pfam" id="PF04542">
    <property type="entry name" value="Sigma70_r2"/>
    <property type="match status" value="1"/>
</dbReference>
<dbReference type="InterPro" id="IPR013249">
    <property type="entry name" value="RNA_pol_sigma70_r4_t2"/>
</dbReference>
<dbReference type="SUPFAM" id="SSF88659">
    <property type="entry name" value="Sigma3 and sigma4 domains of RNA polymerase sigma factors"/>
    <property type="match status" value="1"/>
</dbReference>
<dbReference type="Gene3D" id="1.10.1740.10">
    <property type="match status" value="1"/>
</dbReference>
<dbReference type="InterPro" id="IPR014284">
    <property type="entry name" value="RNA_pol_sigma-70_dom"/>
</dbReference>
<feature type="domain" description="RNA polymerase sigma factor 70 region 4 type 2" evidence="6">
    <location>
        <begin position="138"/>
        <end position="182"/>
    </location>
</feature>
<evidence type="ECO:0000259" key="5">
    <source>
        <dbReference type="Pfam" id="PF04542"/>
    </source>
</evidence>
<name>A0ABY6Z0J1_9BACL</name>
<evidence type="ECO:0000313" key="7">
    <source>
        <dbReference type="EMBL" id="WAH36103.1"/>
    </source>
</evidence>
<dbReference type="NCBIfam" id="TIGR02937">
    <property type="entry name" value="sigma70-ECF"/>
    <property type="match status" value="1"/>
</dbReference>
<reference evidence="7" key="1">
    <citation type="submission" date="2022-08" db="EMBL/GenBank/DDBJ databases">
        <title>Alicyclobacillus dauci DSM2870, complete genome.</title>
        <authorList>
            <person name="Wang Q."/>
            <person name="Cai R."/>
            <person name="Wang Z."/>
        </authorList>
    </citation>
    <scope>NUCLEOTIDE SEQUENCE</scope>
    <source>
        <strain evidence="7">DSM 28700</strain>
    </source>
</reference>
<comment type="similarity">
    <text evidence="1">Belongs to the sigma-70 factor family. ECF subfamily.</text>
</comment>
<feature type="domain" description="RNA polymerase sigma-70 region 2" evidence="5">
    <location>
        <begin position="35"/>
        <end position="100"/>
    </location>
</feature>
<dbReference type="PANTHER" id="PTHR43133:SF60">
    <property type="entry name" value="RNA POLYMERASE SIGMA FACTOR SIGV"/>
    <property type="match status" value="1"/>
</dbReference>